<evidence type="ECO:0000313" key="1">
    <source>
        <dbReference type="EMBL" id="ETO03958.1"/>
    </source>
</evidence>
<comment type="caution">
    <text evidence="1">The sequence shown here is derived from an EMBL/GenBank/DDBJ whole genome shotgun (WGS) entry which is preliminary data.</text>
</comment>
<feature type="non-terminal residue" evidence="1">
    <location>
        <position position="143"/>
    </location>
</feature>
<evidence type="ECO:0000313" key="2">
    <source>
        <dbReference type="Proteomes" id="UP000023152"/>
    </source>
</evidence>
<accession>X6LPZ3</accession>
<reference evidence="1 2" key="1">
    <citation type="journal article" date="2013" name="Curr. Biol.">
        <title>The Genome of the Foraminiferan Reticulomyxa filosa.</title>
        <authorList>
            <person name="Glockner G."/>
            <person name="Hulsmann N."/>
            <person name="Schleicher M."/>
            <person name="Noegel A.A."/>
            <person name="Eichinger L."/>
            <person name="Gallinger C."/>
            <person name="Pawlowski J."/>
            <person name="Sierra R."/>
            <person name="Euteneuer U."/>
            <person name="Pillet L."/>
            <person name="Moustafa A."/>
            <person name="Platzer M."/>
            <person name="Groth M."/>
            <person name="Szafranski K."/>
            <person name="Schliwa M."/>
        </authorList>
    </citation>
    <scope>NUCLEOTIDE SEQUENCE [LARGE SCALE GENOMIC DNA]</scope>
</reference>
<dbReference type="AlphaFoldDB" id="X6LPZ3"/>
<sequence>KKKKKKGVPETIYYAVFVFTQEEIPEQQNMMLNLFRFVTNKVLEHKHSNLSYKYYVPIALGKLESGQIREKIPDKEARAFWVKNFDHRPFGEWPLIADFLKKKYKEKVGSKHAKTRPLNIDSPNSFEYEFIMEELSYFAIEAG</sequence>
<dbReference type="Proteomes" id="UP000023152">
    <property type="component" value="Unassembled WGS sequence"/>
</dbReference>
<name>X6LPZ3_RETFI</name>
<feature type="non-terminal residue" evidence="1">
    <location>
        <position position="1"/>
    </location>
</feature>
<protein>
    <submittedName>
        <fullName evidence="1">Uncharacterized protein</fullName>
    </submittedName>
</protein>
<gene>
    <name evidence="1" type="ORF">RFI_33444</name>
</gene>
<proteinExistence type="predicted"/>
<keyword evidence="2" id="KW-1185">Reference proteome</keyword>
<dbReference type="EMBL" id="ASPP01031124">
    <property type="protein sequence ID" value="ETO03958.1"/>
    <property type="molecule type" value="Genomic_DNA"/>
</dbReference>
<organism evidence="1 2">
    <name type="scientific">Reticulomyxa filosa</name>
    <dbReference type="NCBI Taxonomy" id="46433"/>
    <lineage>
        <taxon>Eukaryota</taxon>
        <taxon>Sar</taxon>
        <taxon>Rhizaria</taxon>
        <taxon>Retaria</taxon>
        <taxon>Foraminifera</taxon>
        <taxon>Monothalamids</taxon>
        <taxon>Reticulomyxidae</taxon>
        <taxon>Reticulomyxa</taxon>
    </lineage>
</organism>